<dbReference type="InterPro" id="IPR052021">
    <property type="entry name" value="Type-I_RS_S_subunit"/>
</dbReference>
<evidence type="ECO:0000256" key="2">
    <source>
        <dbReference type="ARBA" id="ARBA00022747"/>
    </source>
</evidence>
<dbReference type="Pfam" id="PF01420">
    <property type="entry name" value="Methylase_S"/>
    <property type="match status" value="2"/>
</dbReference>
<dbReference type="OrthoDB" id="9816225at2"/>
<reference evidence="5 6" key="1">
    <citation type="submission" date="2018-05" db="EMBL/GenBank/DDBJ databases">
        <title>Genomic Encyclopedia of Type Strains, Phase IV (KMG-IV): sequencing the most valuable type-strain genomes for metagenomic binning, comparative biology and taxonomic classification.</title>
        <authorList>
            <person name="Goeker M."/>
        </authorList>
    </citation>
    <scope>NUCLEOTIDE SEQUENCE [LARGE SCALE GENOMIC DNA]</scope>
    <source>
        <strain evidence="5 6">DSM 100333</strain>
    </source>
</reference>
<evidence type="ECO:0000259" key="4">
    <source>
        <dbReference type="Pfam" id="PF01420"/>
    </source>
</evidence>
<dbReference type="RefSeq" id="WP_116617258.1">
    <property type="nucleotide sequence ID" value="NZ_QENY01000022.1"/>
</dbReference>
<dbReference type="Gene3D" id="3.90.220.20">
    <property type="entry name" value="DNA methylase specificity domains"/>
    <property type="match status" value="2"/>
</dbReference>
<dbReference type="Proteomes" id="UP000245870">
    <property type="component" value="Unassembled WGS sequence"/>
</dbReference>
<evidence type="ECO:0000256" key="1">
    <source>
        <dbReference type="ARBA" id="ARBA00010923"/>
    </source>
</evidence>
<keyword evidence="6" id="KW-1185">Reference proteome</keyword>
<dbReference type="SUPFAM" id="SSF116734">
    <property type="entry name" value="DNA methylase specificity domain"/>
    <property type="match status" value="2"/>
</dbReference>
<dbReference type="CDD" id="cd17500">
    <property type="entry name" value="RMtype1_S_MmaGORF2198P_TRD1-CR1_like"/>
    <property type="match status" value="1"/>
</dbReference>
<comment type="caution">
    <text evidence="5">The sequence shown here is derived from an EMBL/GenBank/DDBJ whole genome shotgun (WGS) entry which is preliminary data.</text>
</comment>
<evidence type="ECO:0000313" key="5">
    <source>
        <dbReference type="EMBL" id="PVX48902.1"/>
    </source>
</evidence>
<evidence type="ECO:0000256" key="3">
    <source>
        <dbReference type="ARBA" id="ARBA00023125"/>
    </source>
</evidence>
<gene>
    <name evidence="5" type="ORF">C7379_12243</name>
</gene>
<feature type="domain" description="Type I restriction modification DNA specificity" evidence="4">
    <location>
        <begin position="2"/>
        <end position="179"/>
    </location>
</feature>
<dbReference type="InterPro" id="IPR000055">
    <property type="entry name" value="Restrct_endonuc_typeI_TRD"/>
</dbReference>
<dbReference type="GO" id="GO:0009307">
    <property type="term" value="P:DNA restriction-modification system"/>
    <property type="evidence" value="ECO:0007669"/>
    <property type="project" value="UniProtKB-KW"/>
</dbReference>
<dbReference type="PANTHER" id="PTHR30408:SF13">
    <property type="entry name" value="TYPE I RESTRICTION ENZYME HINDI SPECIFICITY SUBUNIT"/>
    <property type="match status" value="1"/>
</dbReference>
<dbReference type="AlphaFoldDB" id="A0A2U0TZ50"/>
<accession>A0A2U0TZ50</accession>
<organism evidence="5 6">
    <name type="scientific">Hallella colorans</name>
    <dbReference type="NCBI Taxonomy" id="1703337"/>
    <lineage>
        <taxon>Bacteria</taxon>
        <taxon>Pseudomonadati</taxon>
        <taxon>Bacteroidota</taxon>
        <taxon>Bacteroidia</taxon>
        <taxon>Bacteroidales</taxon>
        <taxon>Prevotellaceae</taxon>
        <taxon>Hallella</taxon>
    </lineage>
</organism>
<dbReference type="Gene3D" id="1.10.287.1120">
    <property type="entry name" value="Bipartite methylase S protein"/>
    <property type="match status" value="1"/>
</dbReference>
<sequence>MEEYDRMEIQHICSNICSGGTPKSTVEEYYGGIIPWLNTKEINFNRIYKTEKTITDEGLNNSSAKWIPAKSVIVAMYGATAGKTAITQIPLTTNQACCNLTIDSTKADYRFVFYALCNDYAYLASLANGGAQQNLNAQQIREFEMPYPSLEEQECIADILSSIDNKIDLNRRINDNLEQQAQALFNYYFIDTPELLGEFSVGSLADAANYVNGLAMQKYRPINGEKGLPVLKIKELGQGRIDSSSDFCSNEIDSYYKVYDGDVIFSWSGTLMVKIWCGGKCGLNQHLFKVSSKTTPKWFYYFWTKHHLDNFIRIAKDKAVTMGHIKRGELEKAEVLFPNNSVMKKLDTLMAPFLDQIIEKECEIRKLALLRDTLLPKLISGELVINDINN</sequence>
<dbReference type="EMBL" id="QENY01000022">
    <property type="protein sequence ID" value="PVX48902.1"/>
    <property type="molecule type" value="Genomic_DNA"/>
</dbReference>
<dbReference type="GO" id="GO:0003677">
    <property type="term" value="F:DNA binding"/>
    <property type="evidence" value="ECO:0007669"/>
    <property type="project" value="UniProtKB-KW"/>
</dbReference>
<dbReference type="PANTHER" id="PTHR30408">
    <property type="entry name" value="TYPE-1 RESTRICTION ENZYME ECOKI SPECIFICITY PROTEIN"/>
    <property type="match status" value="1"/>
</dbReference>
<name>A0A2U0TZ50_9BACT</name>
<proteinExistence type="inferred from homology"/>
<keyword evidence="3" id="KW-0238">DNA-binding</keyword>
<keyword evidence="2" id="KW-0680">Restriction system</keyword>
<comment type="similarity">
    <text evidence="1">Belongs to the type-I restriction system S methylase family.</text>
</comment>
<protein>
    <submittedName>
        <fullName evidence="5">Type I restriction enzyme S subunit</fullName>
    </submittedName>
</protein>
<feature type="domain" description="Type I restriction modification DNA specificity" evidence="4">
    <location>
        <begin position="199"/>
        <end position="361"/>
    </location>
</feature>
<dbReference type="InterPro" id="IPR044946">
    <property type="entry name" value="Restrct_endonuc_typeI_TRD_sf"/>
</dbReference>
<evidence type="ECO:0000313" key="6">
    <source>
        <dbReference type="Proteomes" id="UP000245870"/>
    </source>
</evidence>